<keyword evidence="3" id="KW-0847">Vitamin C</keyword>
<accession>A0ABD3N2L0</accession>
<feature type="chain" id="PRO_5044871488" description="Fe2OG dioxygenase domain-containing protein" evidence="7">
    <location>
        <begin position="21"/>
        <end position="334"/>
    </location>
</feature>
<dbReference type="SUPFAM" id="SSF51197">
    <property type="entry name" value="Clavaminate synthase-like"/>
    <property type="match status" value="1"/>
</dbReference>
<evidence type="ECO:0000256" key="2">
    <source>
        <dbReference type="ARBA" id="ARBA00022723"/>
    </source>
</evidence>
<feature type="signal peptide" evidence="7">
    <location>
        <begin position="1"/>
        <end position="20"/>
    </location>
</feature>
<dbReference type="GO" id="GO:0046872">
    <property type="term" value="F:metal ion binding"/>
    <property type="evidence" value="ECO:0007669"/>
    <property type="project" value="UniProtKB-KW"/>
</dbReference>
<evidence type="ECO:0000256" key="5">
    <source>
        <dbReference type="ARBA" id="ARBA00023002"/>
    </source>
</evidence>
<dbReference type="InterPro" id="IPR051559">
    <property type="entry name" value="HIF_prolyl_hydroxylases"/>
</dbReference>
<protein>
    <recommendedName>
        <fullName evidence="8">Fe2OG dioxygenase domain-containing protein</fullName>
    </recommendedName>
</protein>
<keyword evidence="6" id="KW-0408">Iron</keyword>
<proteinExistence type="predicted"/>
<organism evidence="9 10">
    <name type="scientific">Discostella pseudostelligera</name>
    <dbReference type="NCBI Taxonomy" id="259834"/>
    <lineage>
        <taxon>Eukaryota</taxon>
        <taxon>Sar</taxon>
        <taxon>Stramenopiles</taxon>
        <taxon>Ochrophyta</taxon>
        <taxon>Bacillariophyta</taxon>
        <taxon>Coscinodiscophyceae</taxon>
        <taxon>Thalassiosirophycidae</taxon>
        <taxon>Stephanodiscales</taxon>
        <taxon>Stephanodiscaceae</taxon>
        <taxon>Discostella</taxon>
    </lineage>
</organism>
<evidence type="ECO:0000313" key="9">
    <source>
        <dbReference type="EMBL" id="KAL3770343.1"/>
    </source>
</evidence>
<comment type="cofactor">
    <cofactor evidence="1">
        <name>L-ascorbate</name>
        <dbReference type="ChEBI" id="CHEBI:38290"/>
    </cofactor>
</comment>
<dbReference type="Gene3D" id="2.60.120.620">
    <property type="entry name" value="q2cbj1_9rhob like domain"/>
    <property type="match status" value="1"/>
</dbReference>
<keyword evidence="5" id="KW-0560">Oxidoreductase</keyword>
<evidence type="ECO:0000256" key="6">
    <source>
        <dbReference type="ARBA" id="ARBA00023004"/>
    </source>
</evidence>
<dbReference type="AlphaFoldDB" id="A0ABD3N2L0"/>
<keyword evidence="2" id="KW-0479">Metal-binding</keyword>
<dbReference type="PANTHER" id="PTHR12907:SF26">
    <property type="entry name" value="HIF PROLYL HYDROXYLASE, ISOFORM C"/>
    <property type="match status" value="1"/>
</dbReference>
<sequence>MVHHPVVISLLLPLIIGIYSRSTSIASAFTTIPKSITVTRRPLLVSSPLNAVVTSSSSVQHELSPSVLATLSTRGYVIVPNFLSQSLVNELRQDIIALRSSGAFKQAKIGQDSTNTLNTDIRIAETCFLGRGRNELTSITSAGGNNSIRDRSGGLYDILDNLRASLDTINNNGKLDPNLTELLYAYYPLGGYYRRHRDAIPNSASVLRKYSLLLYLNDETYDPTVDGGQLRMHLDGGGDECPPGVPPNYIDVNPIGGTLVLFKSELIPHEVLNTNSERYALVGWFNRSVLVTDIGRLGDATGGGGGDDSIVRMGLLAVSMAMVTYGVANIMGSS</sequence>
<dbReference type="InterPro" id="IPR006620">
    <property type="entry name" value="Pro_4_hyd_alph"/>
</dbReference>
<gene>
    <name evidence="9" type="ORF">ACHAWU_003563</name>
</gene>
<dbReference type="Proteomes" id="UP001530293">
    <property type="component" value="Unassembled WGS sequence"/>
</dbReference>
<dbReference type="GO" id="GO:0051213">
    <property type="term" value="F:dioxygenase activity"/>
    <property type="evidence" value="ECO:0007669"/>
    <property type="project" value="UniProtKB-KW"/>
</dbReference>
<dbReference type="InterPro" id="IPR005123">
    <property type="entry name" value="Oxoglu/Fe-dep_dioxygenase_dom"/>
</dbReference>
<reference evidence="9 10" key="1">
    <citation type="submission" date="2024-10" db="EMBL/GenBank/DDBJ databases">
        <title>Updated reference genomes for cyclostephanoid diatoms.</title>
        <authorList>
            <person name="Roberts W.R."/>
            <person name="Alverson A.J."/>
        </authorList>
    </citation>
    <scope>NUCLEOTIDE SEQUENCE [LARGE SCALE GENOMIC DNA]</scope>
    <source>
        <strain evidence="9 10">AJA232-27</strain>
    </source>
</reference>
<evidence type="ECO:0000256" key="3">
    <source>
        <dbReference type="ARBA" id="ARBA00022896"/>
    </source>
</evidence>
<evidence type="ECO:0000259" key="8">
    <source>
        <dbReference type="PROSITE" id="PS51471"/>
    </source>
</evidence>
<evidence type="ECO:0000256" key="4">
    <source>
        <dbReference type="ARBA" id="ARBA00022964"/>
    </source>
</evidence>
<evidence type="ECO:0000256" key="1">
    <source>
        <dbReference type="ARBA" id="ARBA00001961"/>
    </source>
</evidence>
<keyword evidence="10" id="KW-1185">Reference proteome</keyword>
<keyword evidence="4" id="KW-0223">Dioxygenase</keyword>
<dbReference type="PROSITE" id="PS51471">
    <property type="entry name" value="FE2OG_OXY"/>
    <property type="match status" value="1"/>
</dbReference>
<dbReference type="PANTHER" id="PTHR12907">
    <property type="entry name" value="EGL NINE HOMOLOG-RELATED"/>
    <property type="match status" value="1"/>
</dbReference>
<keyword evidence="7" id="KW-0732">Signal</keyword>
<dbReference type="Pfam" id="PF13640">
    <property type="entry name" value="2OG-FeII_Oxy_3"/>
    <property type="match status" value="1"/>
</dbReference>
<dbReference type="InterPro" id="IPR044862">
    <property type="entry name" value="Pro_4_hyd_alph_FE2OG_OXY"/>
</dbReference>
<dbReference type="SMART" id="SM00702">
    <property type="entry name" value="P4Hc"/>
    <property type="match status" value="1"/>
</dbReference>
<evidence type="ECO:0000313" key="10">
    <source>
        <dbReference type="Proteomes" id="UP001530293"/>
    </source>
</evidence>
<comment type="caution">
    <text evidence="9">The sequence shown here is derived from an EMBL/GenBank/DDBJ whole genome shotgun (WGS) entry which is preliminary data.</text>
</comment>
<dbReference type="EMBL" id="JALLBG020000043">
    <property type="protein sequence ID" value="KAL3770343.1"/>
    <property type="molecule type" value="Genomic_DNA"/>
</dbReference>
<name>A0ABD3N2L0_9STRA</name>
<feature type="domain" description="Fe2OG dioxygenase" evidence="8">
    <location>
        <begin position="178"/>
        <end position="287"/>
    </location>
</feature>
<evidence type="ECO:0000256" key="7">
    <source>
        <dbReference type="SAM" id="SignalP"/>
    </source>
</evidence>
<dbReference type="GO" id="GO:0031418">
    <property type="term" value="F:L-ascorbic acid binding"/>
    <property type="evidence" value="ECO:0007669"/>
    <property type="project" value="UniProtKB-KW"/>
</dbReference>